<gene>
    <name evidence="2" type="ORF">RchiOBHm_Chr2g0145071</name>
</gene>
<dbReference type="Proteomes" id="UP000238479">
    <property type="component" value="Chromosome 2"/>
</dbReference>
<keyword evidence="1" id="KW-0812">Transmembrane</keyword>
<name>A0A2P6RYJ9_ROSCH</name>
<keyword evidence="3" id="KW-1185">Reference proteome</keyword>
<evidence type="ECO:0000313" key="3">
    <source>
        <dbReference type="Proteomes" id="UP000238479"/>
    </source>
</evidence>
<evidence type="ECO:0008006" key="4">
    <source>
        <dbReference type="Google" id="ProtNLM"/>
    </source>
</evidence>
<keyword evidence="1" id="KW-0472">Membrane</keyword>
<keyword evidence="1" id="KW-1133">Transmembrane helix</keyword>
<reference evidence="2 3" key="1">
    <citation type="journal article" date="2018" name="Nat. Genet.">
        <title>The Rosa genome provides new insights in the design of modern roses.</title>
        <authorList>
            <person name="Bendahmane M."/>
        </authorList>
    </citation>
    <scope>NUCLEOTIDE SEQUENCE [LARGE SCALE GENOMIC DNA]</scope>
    <source>
        <strain evidence="3">cv. Old Blush</strain>
    </source>
</reference>
<accession>A0A2P6RYJ9</accession>
<evidence type="ECO:0000313" key="2">
    <source>
        <dbReference type="EMBL" id="PRQ51494.1"/>
    </source>
</evidence>
<evidence type="ECO:0000256" key="1">
    <source>
        <dbReference type="SAM" id="Phobius"/>
    </source>
</evidence>
<organism evidence="2 3">
    <name type="scientific">Rosa chinensis</name>
    <name type="common">China rose</name>
    <dbReference type="NCBI Taxonomy" id="74649"/>
    <lineage>
        <taxon>Eukaryota</taxon>
        <taxon>Viridiplantae</taxon>
        <taxon>Streptophyta</taxon>
        <taxon>Embryophyta</taxon>
        <taxon>Tracheophyta</taxon>
        <taxon>Spermatophyta</taxon>
        <taxon>Magnoliopsida</taxon>
        <taxon>eudicotyledons</taxon>
        <taxon>Gunneridae</taxon>
        <taxon>Pentapetalae</taxon>
        <taxon>rosids</taxon>
        <taxon>fabids</taxon>
        <taxon>Rosales</taxon>
        <taxon>Rosaceae</taxon>
        <taxon>Rosoideae</taxon>
        <taxon>Rosoideae incertae sedis</taxon>
        <taxon>Rosa</taxon>
    </lineage>
</organism>
<feature type="transmembrane region" description="Helical" evidence="1">
    <location>
        <begin position="248"/>
        <end position="270"/>
    </location>
</feature>
<dbReference type="Gramene" id="PRQ51494">
    <property type="protein sequence ID" value="PRQ51494"/>
    <property type="gene ID" value="RchiOBHm_Chr2g0145071"/>
</dbReference>
<feature type="transmembrane region" description="Helical" evidence="1">
    <location>
        <begin position="35"/>
        <end position="55"/>
    </location>
</feature>
<comment type="caution">
    <text evidence="2">The sequence shown here is derived from an EMBL/GenBank/DDBJ whole genome shotgun (WGS) entry which is preliminary data.</text>
</comment>
<sequence>MVAKLKRLASGCLAFSTKGVSLSSSWLYLGVAGLARWRLLCVGCGLVLLVAGVAWDRVVGWMKATRAGIGVCVSKHGGGALWHGRDRSIVMKDIGTSGDPNSSSAAGGCRVGFGFREWCLQEGAINGGGSADDVLWRVVHGGGGGLNAFSSRVAVGVLVGPGIGLLGFCLGPEQLRARKENRDLVVSIGLTDKIWDNTSIAISSSGMVEVCFSIWPGYRCIIFYGNIRKVLVVSSLKWRVPKHKQRHLIMIVFYTSTTGVLIRMIMMMTVEKEANWVE</sequence>
<proteinExistence type="predicted"/>
<dbReference type="EMBL" id="PDCK01000040">
    <property type="protein sequence ID" value="PRQ51494.1"/>
    <property type="molecule type" value="Genomic_DNA"/>
</dbReference>
<protein>
    <recommendedName>
        <fullName evidence="4">Transmembrane protein</fullName>
    </recommendedName>
</protein>
<dbReference type="AlphaFoldDB" id="A0A2P6RYJ9"/>